<dbReference type="PANTHER" id="PTHR36505:SF1">
    <property type="entry name" value="BLR1072 PROTEIN"/>
    <property type="match status" value="1"/>
</dbReference>
<feature type="domain" description="PRC-barrel" evidence="1">
    <location>
        <begin position="44"/>
        <end position="117"/>
    </location>
</feature>
<keyword evidence="3" id="KW-1185">Reference proteome</keyword>
<dbReference type="RefSeq" id="WP_263124770.1">
    <property type="nucleotide sequence ID" value="NZ_CP106753.1"/>
</dbReference>
<evidence type="ECO:0000313" key="2">
    <source>
        <dbReference type="EMBL" id="UXY15364.1"/>
    </source>
</evidence>
<proteinExistence type="predicted"/>
<dbReference type="PANTHER" id="PTHR36505">
    <property type="entry name" value="BLR1072 PROTEIN"/>
    <property type="match status" value="1"/>
</dbReference>
<name>A0ABY6DLY9_9NEIS</name>
<dbReference type="Pfam" id="PF05239">
    <property type="entry name" value="PRC"/>
    <property type="match status" value="1"/>
</dbReference>
<dbReference type="Proteomes" id="UP001061302">
    <property type="component" value="Chromosome"/>
</dbReference>
<dbReference type="Gene3D" id="2.30.30.240">
    <property type="entry name" value="PRC-barrel domain"/>
    <property type="match status" value="1"/>
</dbReference>
<sequence>MTIPTQPGTNQSARTAAEVGGARIIGSTESFDRADGPGPFLMLSDSLEGNDVVNAAGEDLGEIKGIMLDVQRGRIAYAVLSFGGFLGMGNKLFAIPWQALALDIDHKRFVLDVSEERLKSAPGFDKDHWPSMADLQWASEVHSFYQADPYWRH</sequence>
<reference evidence="2" key="1">
    <citation type="submission" date="2022-10" db="EMBL/GenBank/DDBJ databases">
        <title>Chitiniphilus purpureus sp. nov., a novel chitin-degrading bacterium isolated from crawfish pond sediment.</title>
        <authorList>
            <person name="Li K."/>
        </authorList>
    </citation>
    <scope>NUCLEOTIDE SEQUENCE</scope>
    <source>
        <strain evidence="2">CD1</strain>
    </source>
</reference>
<evidence type="ECO:0000313" key="3">
    <source>
        <dbReference type="Proteomes" id="UP001061302"/>
    </source>
</evidence>
<dbReference type="InterPro" id="IPR011033">
    <property type="entry name" value="PRC_barrel-like_sf"/>
</dbReference>
<evidence type="ECO:0000259" key="1">
    <source>
        <dbReference type="Pfam" id="PF05239"/>
    </source>
</evidence>
<dbReference type="SUPFAM" id="SSF50346">
    <property type="entry name" value="PRC-barrel domain"/>
    <property type="match status" value="1"/>
</dbReference>
<gene>
    <name evidence="2" type="ORF">N8I74_18965</name>
</gene>
<accession>A0ABY6DLY9</accession>
<organism evidence="2 3">
    <name type="scientific">Chitiniphilus purpureus</name>
    <dbReference type="NCBI Taxonomy" id="2981137"/>
    <lineage>
        <taxon>Bacteria</taxon>
        <taxon>Pseudomonadati</taxon>
        <taxon>Pseudomonadota</taxon>
        <taxon>Betaproteobacteria</taxon>
        <taxon>Neisseriales</taxon>
        <taxon>Chitinibacteraceae</taxon>
        <taxon>Chitiniphilus</taxon>
    </lineage>
</organism>
<dbReference type="EMBL" id="CP106753">
    <property type="protein sequence ID" value="UXY15364.1"/>
    <property type="molecule type" value="Genomic_DNA"/>
</dbReference>
<protein>
    <submittedName>
        <fullName evidence="2">PRC-barrel domain-containing protein</fullName>
    </submittedName>
</protein>
<dbReference type="InterPro" id="IPR027275">
    <property type="entry name" value="PRC-brl_dom"/>
</dbReference>